<organism evidence="1 2">
    <name type="scientific">Naganishia adeliensis</name>
    <dbReference type="NCBI Taxonomy" id="92952"/>
    <lineage>
        <taxon>Eukaryota</taxon>
        <taxon>Fungi</taxon>
        <taxon>Dikarya</taxon>
        <taxon>Basidiomycota</taxon>
        <taxon>Agaricomycotina</taxon>
        <taxon>Tremellomycetes</taxon>
        <taxon>Filobasidiales</taxon>
        <taxon>Filobasidiaceae</taxon>
        <taxon>Naganishia</taxon>
    </lineage>
</organism>
<reference evidence="1" key="1">
    <citation type="submission" date="2023-04" db="EMBL/GenBank/DDBJ databases">
        <title>Draft Genome sequencing of Naganishia species isolated from polar environments using Oxford Nanopore Technology.</title>
        <authorList>
            <person name="Leo P."/>
            <person name="Venkateswaran K."/>
        </authorList>
    </citation>
    <scope>NUCLEOTIDE SEQUENCE</scope>
    <source>
        <strain evidence="1">MNA-CCFEE 5262</strain>
    </source>
</reference>
<evidence type="ECO:0000313" key="1">
    <source>
        <dbReference type="EMBL" id="KAJ9105639.1"/>
    </source>
</evidence>
<proteinExistence type="predicted"/>
<accession>A0ACC2W1M2</accession>
<gene>
    <name evidence="1" type="ORF">QFC20_004319</name>
</gene>
<name>A0ACC2W1M2_9TREE</name>
<comment type="caution">
    <text evidence="1">The sequence shown here is derived from an EMBL/GenBank/DDBJ whole genome shotgun (WGS) entry which is preliminary data.</text>
</comment>
<protein>
    <submittedName>
        <fullName evidence="1">Uncharacterized protein</fullName>
    </submittedName>
</protein>
<sequence length="897" mass="97920">MTHSLRALLLALCTPLTALATHETLACKAYRQSLDLLRDLDVPPKGTVNVVSGRTGKVRSGDVLDAGMDFTARQGRGNGITSTLYKTYLLLLLLVHTPLYGFLGIDVLSALTPADRIPLQTQHLGSPEVARLMTLLRRATEAEGEACGDAWAVRGLLALLPPDGMEPDLPLALRSFQAQEMTNESVNATAQFMLGYMYAAGLQSTPQDQTEALLHYTFAAMQGLPEAEMSLGYRYWAGIGRSAGGRTLPLQPTKLSDLVGGVYGYGASWASTGMNVNRAGIKAGNSVAGGETFEDVIEYYRFQSEREVHKSTVALGRIYYFGSVYPQSGGLVSGAEAVGAVTQDFTQARAYFLKAARALWPQDPPEISSSSSTDGALPAGFDAKVGQKSMSGEAYDALAQSAATAAGMLGRMYLRGEGVPRNFLAAHMWLKRASDIGDREARNLLGIAYRDGLGVERRPATALHMFSSAAGADLADAHIQLGKMHASDTDLKKQGQAVQSWSQALALGNNFEAFYHLGRMHAEEARTQGTGSQKKSGTCGVAVAYFKTVAERGSWQYPFMRDAERAWARGERAKALIGWWIAGEMGYETAQNNVAFILDQERHAGRRKSALAGSGGIAANASQSALTHWIRSAGQSNVDALVKVGDYYYDRIGVRNHEDPYEKAIGAYQSAADTQASAIAFWNLGWMYENGLGVPQDWHLAKRFYDLCKQTNTEANLPVTLSLLKLHLRSWWSSFLGGKQEHLAWFAPSTAQRLPDSAGDESSFQTIDRLEVERDLAQEEDMDVVAWARSRAREETDETYDDYLETGRIRRSRSHDDEGSFFGGNPDDDDDDIHDTAMIGILVAGLTAAFWFRARQVRQRQEREEAEARARGEPVPPRAVPGDPVARPGWDFPPVPI</sequence>
<dbReference type="Proteomes" id="UP001230649">
    <property type="component" value="Unassembled WGS sequence"/>
</dbReference>
<evidence type="ECO:0000313" key="2">
    <source>
        <dbReference type="Proteomes" id="UP001230649"/>
    </source>
</evidence>
<keyword evidence="2" id="KW-1185">Reference proteome</keyword>
<dbReference type="EMBL" id="JASBWS010000048">
    <property type="protein sequence ID" value="KAJ9105639.1"/>
    <property type="molecule type" value="Genomic_DNA"/>
</dbReference>